<reference evidence="1" key="2">
    <citation type="submission" date="2015-06" db="UniProtKB">
        <authorList>
            <consortium name="EnsemblMetazoa"/>
        </authorList>
    </citation>
    <scope>IDENTIFICATION</scope>
</reference>
<evidence type="ECO:0000313" key="2">
    <source>
        <dbReference type="Proteomes" id="UP000015102"/>
    </source>
</evidence>
<keyword evidence="2" id="KW-1185">Reference proteome</keyword>
<dbReference type="EMBL" id="CAQQ02170842">
    <property type="status" value="NOT_ANNOTATED_CDS"/>
    <property type="molecule type" value="Genomic_DNA"/>
</dbReference>
<dbReference type="STRING" id="36166.T1GLF1"/>
<accession>T1GLF1</accession>
<protein>
    <submittedName>
        <fullName evidence="1">Uncharacterized protein</fullName>
    </submittedName>
</protein>
<reference evidence="2" key="1">
    <citation type="submission" date="2013-02" db="EMBL/GenBank/DDBJ databases">
        <authorList>
            <person name="Hughes D."/>
        </authorList>
    </citation>
    <scope>NUCLEOTIDE SEQUENCE</scope>
    <source>
        <strain>Durham</strain>
        <strain evidence="2">NC isolate 2 -- Noor lab</strain>
    </source>
</reference>
<sequence>MSWIYYGVDRPLSCYCVKAENRLEVDAFRFSDPCLINPSDNESKMSGLMQDGAQQVQGTAADTDSNSNNKFFLALMEQINLLHETNSKICRNLHETK</sequence>
<dbReference type="HOGENOM" id="CLU_2352600_0_0_1"/>
<dbReference type="Proteomes" id="UP000015102">
    <property type="component" value="Unassembled WGS sequence"/>
</dbReference>
<organism evidence="1 2">
    <name type="scientific">Megaselia scalaris</name>
    <name type="common">Humpbacked fly</name>
    <name type="synonym">Phora scalaris</name>
    <dbReference type="NCBI Taxonomy" id="36166"/>
    <lineage>
        <taxon>Eukaryota</taxon>
        <taxon>Metazoa</taxon>
        <taxon>Ecdysozoa</taxon>
        <taxon>Arthropoda</taxon>
        <taxon>Hexapoda</taxon>
        <taxon>Insecta</taxon>
        <taxon>Pterygota</taxon>
        <taxon>Neoptera</taxon>
        <taxon>Endopterygota</taxon>
        <taxon>Diptera</taxon>
        <taxon>Brachycera</taxon>
        <taxon>Muscomorpha</taxon>
        <taxon>Platypezoidea</taxon>
        <taxon>Phoridae</taxon>
        <taxon>Megaseliini</taxon>
        <taxon>Megaselia</taxon>
    </lineage>
</organism>
<name>T1GLF1_MEGSC</name>
<dbReference type="EMBL" id="CAQQ02170841">
    <property type="status" value="NOT_ANNOTATED_CDS"/>
    <property type="molecule type" value="Genomic_DNA"/>
</dbReference>
<dbReference type="EnsemblMetazoa" id="MESCA004352-RA">
    <property type="protein sequence ID" value="MESCA004352-PA"/>
    <property type="gene ID" value="MESCA004352"/>
</dbReference>
<evidence type="ECO:0000313" key="1">
    <source>
        <dbReference type="EnsemblMetazoa" id="MESCA004352-PA"/>
    </source>
</evidence>
<dbReference type="AlphaFoldDB" id="T1GLF1"/>
<proteinExistence type="predicted"/>